<dbReference type="Proteomes" id="UP000095751">
    <property type="component" value="Unassembled WGS sequence"/>
</dbReference>
<evidence type="ECO:0000313" key="4">
    <source>
        <dbReference type="Proteomes" id="UP000095751"/>
    </source>
</evidence>
<evidence type="ECO:0000313" key="3">
    <source>
        <dbReference type="EMBL" id="OEU08057.1"/>
    </source>
</evidence>
<accession>A0A1E7EQH5</accession>
<reference evidence="3 4" key="1">
    <citation type="submission" date="2016-09" db="EMBL/GenBank/DDBJ databases">
        <title>Extensive genetic diversity and differential bi-allelic expression allows diatom success in the polar Southern Ocean.</title>
        <authorList>
            <consortium name="DOE Joint Genome Institute"/>
            <person name="Mock T."/>
            <person name="Otillar R.P."/>
            <person name="Strauss J."/>
            <person name="Dupont C."/>
            <person name="Frickenhaus S."/>
            <person name="Maumus F."/>
            <person name="Mcmullan M."/>
            <person name="Sanges R."/>
            <person name="Schmutz J."/>
            <person name="Toseland A."/>
            <person name="Valas R."/>
            <person name="Veluchamy A."/>
            <person name="Ward B.J."/>
            <person name="Allen A."/>
            <person name="Barry K."/>
            <person name="Falciatore A."/>
            <person name="Ferrante M."/>
            <person name="Fortunato A.E."/>
            <person name="Gloeckner G."/>
            <person name="Gruber A."/>
            <person name="Hipkin R."/>
            <person name="Janech M."/>
            <person name="Kroth P."/>
            <person name="Leese F."/>
            <person name="Lindquist E."/>
            <person name="Lyon B.R."/>
            <person name="Martin J."/>
            <person name="Mayer C."/>
            <person name="Parker M."/>
            <person name="Quesneville H."/>
            <person name="Raymond J."/>
            <person name="Uhlig C."/>
            <person name="Valentin K.U."/>
            <person name="Worden A.Z."/>
            <person name="Armbrust E.V."/>
            <person name="Bowler C."/>
            <person name="Green B."/>
            <person name="Moulton V."/>
            <person name="Van Oosterhout C."/>
            <person name="Grigoriev I."/>
        </authorList>
    </citation>
    <scope>NUCLEOTIDE SEQUENCE [LARGE SCALE GENOMIC DNA]</scope>
    <source>
        <strain evidence="3 4">CCMP1102</strain>
    </source>
</reference>
<evidence type="ECO:0000256" key="1">
    <source>
        <dbReference type="SAM" id="Coils"/>
    </source>
</evidence>
<protein>
    <recommendedName>
        <fullName evidence="5">BZIP domain-containing protein</fullName>
    </recommendedName>
</protein>
<sequence length="188" mass="21609">MCTTKYLYAYTFIFHTNTGDTEQKFSSSVLYVLPAVTAESTTATNSSSSTPATNSSNSSTQYHRREEQLLSNRLSARDRRKRQKVANQFMKNESIELKARLQQQDNEIKVLKSRNEHLEYSLRQACIDNLSLLIAQKPANGNSTQQQQQQLFNSSFPGQQMQQQNTQQQERQQSGKNKQNYPVTNFKL</sequence>
<feature type="coiled-coil region" evidence="1">
    <location>
        <begin position="87"/>
        <end position="121"/>
    </location>
</feature>
<dbReference type="CDD" id="cd14686">
    <property type="entry name" value="bZIP"/>
    <property type="match status" value="1"/>
</dbReference>
<feature type="compositionally biased region" description="Low complexity" evidence="2">
    <location>
        <begin position="41"/>
        <end position="60"/>
    </location>
</feature>
<dbReference type="AlphaFoldDB" id="A0A1E7EQH5"/>
<proteinExistence type="predicted"/>
<dbReference type="EMBL" id="KV784382">
    <property type="protein sequence ID" value="OEU08057.1"/>
    <property type="molecule type" value="Genomic_DNA"/>
</dbReference>
<evidence type="ECO:0000256" key="2">
    <source>
        <dbReference type="SAM" id="MobiDB-lite"/>
    </source>
</evidence>
<dbReference type="InParanoid" id="A0A1E7EQH5"/>
<feature type="compositionally biased region" description="Polar residues" evidence="2">
    <location>
        <begin position="174"/>
        <end position="188"/>
    </location>
</feature>
<gene>
    <name evidence="3" type="ORF">FRACYDRAFT_250279</name>
</gene>
<name>A0A1E7EQH5_9STRA</name>
<feature type="region of interest" description="Disordered" evidence="2">
    <location>
        <begin position="157"/>
        <end position="188"/>
    </location>
</feature>
<feature type="region of interest" description="Disordered" evidence="2">
    <location>
        <begin position="41"/>
        <end position="64"/>
    </location>
</feature>
<organism evidence="3 4">
    <name type="scientific">Fragilariopsis cylindrus CCMP1102</name>
    <dbReference type="NCBI Taxonomy" id="635003"/>
    <lineage>
        <taxon>Eukaryota</taxon>
        <taxon>Sar</taxon>
        <taxon>Stramenopiles</taxon>
        <taxon>Ochrophyta</taxon>
        <taxon>Bacillariophyta</taxon>
        <taxon>Bacillariophyceae</taxon>
        <taxon>Bacillariophycidae</taxon>
        <taxon>Bacillariales</taxon>
        <taxon>Bacillariaceae</taxon>
        <taxon>Fragilariopsis</taxon>
    </lineage>
</organism>
<dbReference type="KEGG" id="fcy:FRACYDRAFT_250279"/>
<feature type="compositionally biased region" description="Low complexity" evidence="2">
    <location>
        <begin position="159"/>
        <end position="172"/>
    </location>
</feature>
<evidence type="ECO:0008006" key="5">
    <source>
        <dbReference type="Google" id="ProtNLM"/>
    </source>
</evidence>
<keyword evidence="1" id="KW-0175">Coiled coil</keyword>
<keyword evidence="4" id="KW-1185">Reference proteome</keyword>